<dbReference type="SUPFAM" id="SSF51735">
    <property type="entry name" value="NAD(P)-binding Rossmann-fold domains"/>
    <property type="match status" value="1"/>
</dbReference>
<dbReference type="GO" id="GO:0008442">
    <property type="term" value="F:3-hydroxyisobutyrate dehydrogenase activity"/>
    <property type="evidence" value="ECO:0007669"/>
    <property type="project" value="TreeGrafter"/>
</dbReference>
<feature type="domain" description="6-phosphogluconate dehydrogenase NADP-binding" evidence="3">
    <location>
        <begin position="5"/>
        <end position="164"/>
    </location>
</feature>
<dbReference type="PANTHER" id="PTHR22981">
    <property type="entry name" value="3-HYDROXYISOBUTYRATE DEHYDROGENASE-RELATED"/>
    <property type="match status" value="1"/>
</dbReference>
<dbReference type="GO" id="GO:0005739">
    <property type="term" value="C:mitochondrion"/>
    <property type="evidence" value="ECO:0007669"/>
    <property type="project" value="TreeGrafter"/>
</dbReference>
<keyword evidence="1" id="KW-0560">Oxidoreductase</keyword>
<dbReference type="SUPFAM" id="SSF48179">
    <property type="entry name" value="6-phosphogluconate dehydrogenase C-terminal domain-like"/>
    <property type="match status" value="1"/>
</dbReference>
<organism evidence="5">
    <name type="scientific">marine metagenome</name>
    <dbReference type="NCBI Taxonomy" id="408172"/>
    <lineage>
        <taxon>unclassified sequences</taxon>
        <taxon>metagenomes</taxon>
        <taxon>ecological metagenomes</taxon>
    </lineage>
</organism>
<dbReference type="EMBL" id="UINC01002581">
    <property type="protein sequence ID" value="SUZ98195.1"/>
    <property type="molecule type" value="Genomic_DNA"/>
</dbReference>
<feature type="domain" description="3-hydroxyisobutyrate dehydrogenase-like NAD-binding" evidence="4">
    <location>
        <begin position="167"/>
        <end position="278"/>
    </location>
</feature>
<evidence type="ECO:0000256" key="1">
    <source>
        <dbReference type="ARBA" id="ARBA00023002"/>
    </source>
</evidence>
<evidence type="ECO:0000259" key="3">
    <source>
        <dbReference type="Pfam" id="PF03446"/>
    </source>
</evidence>
<dbReference type="InterPro" id="IPR013328">
    <property type="entry name" value="6PGD_dom2"/>
</dbReference>
<evidence type="ECO:0000259" key="4">
    <source>
        <dbReference type="Pfam" id="PF14833"/>
    </source>
</evidence>
<dbReference type="InterPro" id="IPR006115">
    <property type="entry name" value="6PGDH_NADP-bd"/>
</dbReference>
<dbReference type="GO" id="GO:0051287">
    <property type="term" value="F:NAD binding"/>
    <property type="evidence" value="ECO:0007669"/>
    <property type="project" value="InterPro"/>
</dbReference>
<sequence length="322" mass="34551">MKKMKIGFIGLGNVGSKLAGSLCRNGFELVVRDLDRETAKPLIEQGAVWGHSPREIVEQVDMVITCLPSPAASAEVMEADDGILAGLTPGKLWAEMSTTDEVEVRRLGQQVIDKGAEPIDCPVSGGCHRAATGNISIFVGTERPTFDKAFPVIRAMGRQILHTGPLGSASILKVVTNYLASVNLVAIGEAMMTAHCAGVDLSTTYEAIRISSGNSFVHETEGQVILNGSRDINFTLDLVVKDMTLFQAVADRGGVPLEMSPLVLEIFKDGEKKYGPREWSPNIVRRLEEACGHQLLAAGFPSEIVDHEGEEAGEEIVPISTV</sequence>
<evidence type="ECO:0000313" key="5">
    <source>
        <dbReference type="EMBL" id="SUZ98195.1"/>
    </source>
</evidence>
<evidence type="ECO:0008006" key="6">
    <source>
        <dbReference type="Google" id="ProtNLM"/>
    </source>
</evidence>
<dbReference type="InterPro" id="IPR036291">
    <property type="entry name" value="NAD(P)-bd_dom_sf"/>
</dbReference>
<keyword evidence="2" id="KW-0520">NAD</keyword>
<dbReference type="InterPro" id="IPR029154">
    <property type="entry name" value="HIBADH-like_NADP-bd"/>
</dbReference>
<gene>
    <name evidence="5" type="ORF">METZ01_LOCUS51049</name>
</gene>
<dbReference type="InterPro" id="IPR015815">
    <property type="entry name" value="HIBADH-related"/>
</dbReference>
<accession>A0A381S251</accession>
<reference evidence="5" key="1">
    <citation type="submission" date="2018-05" db="EMBL/GenBank/DDBJ databases">
        <authorList>
            <person name="Lanie J.A."/>
            <person name="Ng W.-L."/>
            <person name="Kazmierczak K.M."/>
            <person name="Andrzejewski T.M."/>
            <person name="Davidsen T.M."/>
            <person name="Wayne K.J."/>
            <person name="Tettelin H."/>
            <person name="Glass J.I."/>
            <person name="Rusch D."/>
            <person name="Podicherti R."/>
            <person name="Tsui H.-C.T."/>
            <person name="Winkler M.E."/>
        </authorList>
    </citation>
    <scope>NUCLEOTIDE SEQUENCE</scope>
</reference>
<dbReference type="AlphaFoldDB" id="A0A381S251"/>
<dbReference type="Gene3D" id="3.40.50.720">
    <property type="entry name" value="NAD(P)-binding Rossmann-like Domain"/>
    <property type="match status" value="1"/>
</dbReference>
<name>A0A381S251_9ZZZZ</name>
<evidence type="ECO:0000256" key="2">
    <source>
        <dbReference type="ARBA" id="ARBA00023027"/>
    </source>
</evidence>
<protein>
    <recommendedName>
        <fullName evidence="6">3-hydroxyisobutyrate dehydrogenase</fullName>
    </recommendedName>
</protein>
<dbReference type="PIRSF" id="PIRSF000103">
    <property type="entry name" value="HIBADH"/>
    <property type="match status" value="1"/>
</dbReference>
<proteinExistence type="predicted"/>
<dbReference type="Pfam" id="PF03446">
    <property type="entry name" value="NAD_binding_2"/>
    <property type="match status" value="1"/>
</dbReference>
<dbReference type="InterPro" id="IPR008927">
    <property type="entry name" value="6-PGluconate_DH-like_C_sf"/>
</dbReference>
<dbReference type="Gene3D" id="1.10.1040.10">
    <property type="entry name" value="N-(1-d-carboxylethyl)-l-norvaline Dehydrogenase, domain 2"/>
    <property type="match status" value="1"/>
</dbReference>
<dbReference type="GO" id="GO:0006574">
    <property type="term" value="P:L-valine catabolic process"/>
    <property type="evidence" value="ECO:0007669"/>
    <property type="project" value="TreeGrafter"/>
</dbReference>
<dbReference type="Pfam" id="PF14833">
    <property type="entry name" value="NAD_binding_11"/>
    <property type="match status" value="1"/>
</dbReference>
<dbReference type="PANTHER" id="PTHR22981:SF84">
    <property type="entry name" value="3-HYDROXYISOBUTYRATE DEHYDROGENASE"/>
    <property type="match status" value="1"/>
</dbReference>
<dbReference type="GO" id="GO:0050661">
    <property type="term" value="F:NADP binding"/>
    <property type="evidence" value="ECO:0007669"/>
    <property type="project" value="InterPro"/>
</dbReference>